<reference evidence="3" key="1">
    <citation type="submission" date="2024-05" db="EMBL/GenBank/DDBJ databases">
        <authorList>
            <person name="Bunk B."/>
            <person name="Swiderski J."/>
            <person name="Sproer C."/>
            <person name="Thiel V."/>
        </authorList>
    </citation>
    <scope>NUCLEOTIDE SEQUENCE</scope>
    <source>
        <strain evidence="3">DSM 17735</strain>
    </source>
</reference>
<dbReference type="SUPFAM" id="SSF56801">
    <property type="entry name" value="Acetyl-CoA synthetase-like"/>
    <property type="match status" value="1"/>
</dbReference>
<feature type="domain" description="AMP-dependent synthetase/ligase" evidence="2">
    <location>
        <begin position="19"/>
        <end position="355"/>
    </location>
</feature>
<evidence type="ECO:0000313" key="3">
    <source>
        <dbReference type="EMBL" id="XBP68975.1"/>
    </source>
</evidence>
<dbReference type="AlphaFoldDB" id="A0AAU7LN08"/>
<feature type="region of interest" description="Disordered" evidence="1">
    <location>
        <begin position="372"/>
        <end position="404"/>
    </location>
</feature>
<sequence length="404" mass="43143">MTQTVNAASAAPATLPHWLQRQSYQQAGRIALRHKRLGVWQQRSWAQVADEVGRLATALRASGFAEGATLAILSRPRPEALLAALAAQWLGGVAALLDPLDAAAGQIALLRGLQPEAVFAEGLQELERLRASAQSPGLVLYADGRGVAGQNLAGSAWVDCAQLAAPRAGDGVLPVQARAERTAFVFYRYAASGCVEQQRITHAELLQQGQRLVLAEQLGAGEEALAARAFAASGQARYLLAPWLIAGFCLNFPENLTTRDNDRRELGPTLVAGTLETYTRLHELVQSRLPQPGSVQRRLVDWALAAQPGAVRRVLGEWLVRRPLRDVIGFTRTRAPLLVGEPLSNNAQAFFAALGIAVRAWPDPAQWHSPAVAPAVPVPPTAPATPSLTTRQPGGWNPHGAQAA</sequence>
<organism evidence="3">
    <name type="scientific">Polaromonas hydrogenivorans</name>
    <dbReference type="NCBI Taxonomy" id="335476"/>
    <lineage>
        <taxon>Bacteria</taxon>
        <taxon>Pseudomonadati</taxon>
        <taxon>Pseudomonadota</taxon>
        <taxon>Betaproteobacteria</taxon>
        <taxon>Burkholderiales</taxon>
        <taxon>Comamonadaceae</taxon>
        <taxon>Polaromonas</taxon>
    </lineage>
</organism>
<dbReference type="EMBL" id="CP157675">
    <property type="protein sequence ID" value="XBP68975.1"/>
    <property type="molecule type" value="Genomic_DNA"/>
</dbReference>
<dbReference type="Pfam" id="PF00501">
    <property type="entry name" value="AMP-binding"/>
    <property type="match status" value="1"/>
</dbReference>
<evidence type="ECO:0000256" key="1">
    <source>
        <dbReference type="SAM" id="MobiDB-lite"/>
    </source>
</evidence>
<proteinExistence type="predicted"/>
<dbReference type="InterPro" id="IPR000873">
    <property type="entry name" value="AMP-dep_synth/lig_dom"/>
</dbReference>
<name>A0AAU7LN08_9BURK</name>
<gene>
    <name evidence="3" type="ORF">ABLV49_13825</name>
</gene>
<evidence type="ECO:0000259" key="2">
    <source>
        <dbReference type="Pfam" id="PF00501"/>
    </source>
</evidence>
<dbReference type="Gene3D" id="3.40.50.12780">
    <property type="entry name" value="N-terminal domain of ligase-like"/>
    <property type="match status" value="1"/>
</dbReference>
<protein>
    <submittedName>
        <fullName evidence="3">AMP-binding protein</fullName>
    </submittedName>
</protein>
<dbReference type="RefSeq" id="WP_349277235.1">
    <property type="nucleotide sequence ID" value="NZ_CBCSCU010000072.1"/>
</dbReference>
<dbReference type="InterPro" id="IPR042099">
    <property type="entry name" value="ANL_N_sf"/>
</dbReference>
<accession>A0AAU7LN08</accession>